<dbReference type="STRING" id="589865.DaAHT2_0666"/>
<dbReference type="GO" id="GO:0006355">
    <property type="term" value="P:regulation of DNA-templated transcription"/>
    <property type="evidence" value="ECO:0007669"/>
    <property type="project" value="TreeGrafter"/>
</dbReference>
<reference evidence="9" key="1">
    <citation type="submission" date="2010-02" db="EMBL/GenBank/DDBJ databases">
        <title>Complete sequence of Desulfurivibrio alkaliphilus AHT2.</title>
        <authorList>
            <consortium name="US DOE Joint Genome Institute"/>
            <person name="Pitluck S."/>
            <person name="Chertkov O."/>
            <person name="Detter J.C."/>
            <person name="Han C."/>
            <person name="Tapia R."/>
            <person name="Larimer F."/>
            <person name="Land M."/>
            <person name="Hauser L."/>
            <person name="Kyrpides N."/>
            <person name="Mikhailova N."/>
            <person name="Sorokin D.Y."/>
            <person name="Muyzer G."/>
            <person name="Woyke T."/>
        </authorList>
    </citation>
    <scope>NUCLEOTIDE SEQUENCE [LARGE SCALE GENOMIC DNA]</scope>
    <source>
        <strain evidence="9">DSM 19089 / UNIQEM U267 / AHT2</strain>
    </source>
</reference>
<keyword evidence="9" id="KW-1185">Reference proteome</keyword>
<dbReference type="AlphaFoldDB" id="D6Z1B5"/>
<feature type="modified residue" description="4-aspartylphosphate" evidence="6">
    <location>
        <position position="55"/>
    </location>
</feature>
<dbReference type="SMART" id="SM00448">
    <property type="entry name" value="REC"/>
    <property type="match status" value="1"/>
</dbReference>
<dbReference type="PANTHER" id="PTHR48111:SF21">
    <property type="entry name" value="DNA-BINDING DUAL MASTER TRANSCRIPTIONAL REGULATOR RPAA"/>
    <property type="match status" value="1"/>
</dbReference>
<name>D6Z1B5_DESAT</name>
<keyword evidence="5" id="KW-0804">Transcription</keyword>
<dbReference type="Gene3D" id="3.40.50.2300">
    <property type="match status" value="1"/>
</dbReference>
<dbReference type="PROSITE" id="PS50110">
    <property type="entry name" value="RESPONSE_REGULATORY"/>
    <property type="match status" value="1"/>
</dbReference>
<feature type="domain" description="Response regulatory" evidence="7">
    <location>
        <begin position="2"/>
        <end position="129"/>
    </location>
</feature>
<dbReference type="Proteomes" id="UP000001508">
    <property type="component" value="Chromosome"/>
</dbReference>
<dbReference type="InterPro" id="IPR001789">
    <property type="entry name" value="Sig_transdc_resp-reg_receiver"/>
</dbReference>
<keyword evidence="2" id="KW-0902">Two-component regulatory system</keyword>
<dbReference type="SUPFAM" id="SSF52172">
    <property type="entry name" value="CheY-like"/>
    <property type="match status" value="1"/>
</dbReference>
<dbReference type="GO" id="GO:0005829">
    <property type="term" value="C:cytosol"/>
    <property type="evidence" value="ECO:0007669"/>
    <property type="project" value="TreeGrafter"/>
</dbReference>
<evidence type="ECO:0000256" key="2">
    <source>
        <dbReference type="ARBA" id="ARBA00023012"/>
    </source>
</evidence>
<organism evidence="8 9">
    <name type="scientific">Desulfurivibrio alkaliphilus (strain DSM 19089 / UNIQEM U267 / AHT2)</name>
    <dbReference type="NCBI Taxonomy" id="589865"/>
    <lineage>
        <taxon>Bacteria</taxon>
        <taxon>Pseudomonadati</taxon>
        <taxon>Thermodesulfobacteriota</taxon>
        <taxon>Desulfobulbia</taxon>
        <taxon>Desulfobulbales</taxon>
        <taxon>Desulfobulbaceae</taxon>
        <taxon>Desulfurivibrio</taxon>
    </lineage>
</organism>
<evidence type="ECO:0000256" key="3">
    <source>
        <dbReference type="ARBA" id="ARBA00023015"/>
    </source>
</evidence>
<dbReference type="OrthoDB" id="9790466at2"/>
<dbReference type="PANTHER" id="PTHR48111">
    <property type="entry name" value="REGULATOR OF RPOS"/>
    <property type="match status" value="1"/>
</dbReference>
<evidence type="ECO:0000256" key="5">
    <source>
        <dbReference type="ARBA" id="ARBA00023163"/>
    </source>
</evidence>
<evidence type="ECO:0000256" key="6">
    <source>
        <dbReference type="PROSITE-ProRule" id="PRU00169"/>
    </source>
</evidence>
<dbReference type="RefSeq" id="WP_013162900.1">
    <property type="nucleotide sequence ID" value="NC_014216.1"/>
</dbReference>
<dbReference type="Pfam" id="PF00072">
    <property type="entry name" value="Response_reg"/>
    <property type="match status" value="1"/>
</dbReference>
<dbReference type="CDD" id="cd17546">
    <property type="entry name" value="REC_hyHK_CKI1_RcsC-like"/>
    <property type="match status" value="1"/>
</dbReference>
<evidence type="ECO:0000313" key="8">
    <source>
        <dbReference type="EMBL" id="ADH85370.1"/>
    </source>
</evidence>
<dbReference type="GO" id="GO:0032993">
    <property type="term" value="C:protein-DNA complex"/>
    <property type="evidence" value="ECO:0007669"/>
    <property type="project" value="TreeGrafter"/>
</dbReference>
<keyword evidence="4" id="KW-0238">DNA-binding</keyword>
<dbReference type="GO" id="GO:0000156">
    <property type="term" value="F:phosphorelay response regulator activity"/>
    <property type="evidence" value="ECO:0007669"/>
    <property type="project" value="TreeGrafter"/>
</dbReference>
<dbReference type="GO" id="GO:0000976">
    <property type="term" value="F:transcription cis-regulatory region binding"/>
    <property type="evidence" value="ECO:0007669"/>
    <property type="project" value="TreeGrafter"/>
</dbReference>
<dbReference type="InParanoid" id="D6Z1B5"/>
<gene>
    <name evidence="8" type="ordered locus">DaAHT2_0666</name>
</gene>
<evidence type="ECO:0000313" key="9">
    <source>
        <dbReference type="Proteomes" id="UP000001508"/>
    </source>
</evidence>
<protein>
    <submittedName>
        <fullName evidence="8">Response regulator receiver protein</fullName>
    </submittedName>
</protein>
<proteinExistence type="predicted"/>
<dbReference type="InterPro" id="IPR039420">
    <property type="entry name" value="WalR-like"/>
</dbReference>
<evidence type="ECO:0000259" key="7">
    <source>
        <dbReference type="PROSITE" id="PS50110"/>
    </source>
</evidence>
<keyword evidence="3" id="KW-0805">Transcription regulation</keyword>
<dbReference type="InterPro" id="IPR011006">
    <property type="entry name" value="CheY-like_superfamily"/>
</dbReference>
<sequence length="133" mass="15063">MRTLVAEDDFVSRTVLQEILTPYGTVHLAVDGEEALAAYERAITTRQPYDLICLDIMMPKLDGQEVLRRIRQREKELGIGGSDMARILMVTALGDAKNIMTALVKGSCEGYLVKPIRREKLLEQLRKLDMIQE</sequence>
<evidence type="ECO:0000256" key="4">
    <source>
        <dbReference type="ARBA" id="ARBA00023125"/>
    </source>
</evidence>
<accession>D6Z1B5</accession>
<dbReference type="HOGENOM" id="CLU_000445_69_12_7"/>
<dbReference type="eggNOG" id="COG0745">
    <property type="taxonomic scope" value="Bacteria"/>
</dbReference>
<dbReference type="EMBL" id="CP001940">
    <property type="protein sequence ID" value="ADH85370.1"/>
    <property type="molecule type" value="Genomic_DNA"/>
</dbReference>
<evidence type="ECO:0000256" key="1">
    <source>
        <dbReference type="ARBA" id="ARBA00022553"/>
    </source>
</evidence>
<keyword evidence="1 6" id="KW-0597">Phosphoprotein</keyword>
<dbReference type="KEGG" id="dak:DaAHT2_0666"/>